<sequence>MPLAGFGLAWAFRLPDAVVVGVILVGCAPPGAALPAPCALGGPCPRAGRLDQVQST</sequence>
<gene>
    <name evidence="5" type="ORF">HMPREF1317_0614</name>
</gene>
<keyword evidence="3" id="KW-1133">Transmembrane helix</keyword>
<comment type="caution">
    <text evidence="5">The sequence shown here is derived from an EMBL/GenBank/DDBJ whole genome shotgun (WGS) entry which is preliminary data.</text>
</comment>
<comment type="subcellular location">
    <subcellularLocation>
        <location evidence="1">Membrane</location>
        <topology evidence="1">Multi-pass membrane protein</topology>
    </subcellularLocation>
</comment>
<dbReference type="GO" id="GO:0016020">
    <property type="term" value="C:membrane"/>
    <property type="evidence" value="ECO:0007669"/>
    <property type="project" value="UniProtKB-SubCell"/>
</dbReference>
<organism evidence="5 6">
    <name type="scientific">Schaalia georgiae F0490</name>
    <dbReference type="NCBI Taxonomy" id="1125717"/>
    <lineage>
        <taxon>Bacteria</taxon>
        <taxon>Bacillati</taxon>
        <taxon>Actinomycetota</taxon>
        <taxon>Actinomycetes</taxon>
        <taxon>Actinomycetales</taxon>
        <taxon>Actinomycetaceae</taxon>
        <taxon>Schaalia</taxon>
    </lineage>
</organism>
<evidence type="ECO:0000256" key="4">
    <source>
        <dbReference type="ARBA" id="ARBA00023136"/>
    </source>
</evidence>
<dbReference type="AlphaFoldDB" id="J0XB64"/>
<evidence type="ECO:0000313" key="5">
    <source>
        <dbReference type="EMBL" id="EJF45911.1"/>
    </source>
</evidence>
<reference evidence="5 6" key="1">
    <citation type="submission" date="2012-05" db="EMBL/GenBank/DDBJ databases">
        <authorList>
            <person name="Harkins D.M."/>
            <person name="Madupu R."/>
            <person name="Durkin A.S."/>
            <person name="Torralba M."/>
            <person name="Methe B."/>
            <person name="Sutton G.G."/>
            <person name="Nelson K.E."/>
        </authorList>
    </citation>
    <scope>NUCLEOTIDE SEQUENCE [LARGE SCALE GENOMIC DNA]</scope>
    <source>
        <strain evidence="5 6">F0490</strain>
    </source>
</reference>
<evidence type="ECO:0000256" key="3">
    <source>
        <dbReference type="ARBA" id="ARBA00022989"/>
    </source>
</evidence>
<dbReference type="Gene3D" id="1.20.1530.20">
    <property type="match status" value="1"/>
</dbReference>
<dbReference type="InterPro" id="IPR038770">
    <property type="entry name" value="Na+/solute_symporter_sf"/>
</dbReference>
<dbReference type="InterPro" id="IPR002657">
    <property type="entry name" value="BilAc:Na_symport/Acr3"/>
</dbReference>
<dbReference type="Proteomes" id="UP000004578">
    <property type="component" value="Unassembled WGS sequence"/>
</dbReference>
<protein>
    <submittedName>
        <fullName evidence="5">Sodium Bile acid symporter domain protein</fullName>
    </submittedName>
</protein>
<keyword evidence="6" id="KW-1185">Reference proteome</keyword>
<dbReference type="Pfam" id="PF01758">
    <property type="entry name" value="SBF"/>
    <property type="match status" value="1"/>
</dbReference>
<proteinExistence type="predicted"/>
<accession>J0XB64</accession>
<evidence type="ECO:0000256" key="2">
    <source>
        <dbReference type="ARBA" id="ARBA00022692"/>
    </source>
</evidence>
<dbReference type="EMBL" id="AKFS01000161">
    <property type="protein sequence ID" value="EJF45911.1"/>
    <property type="molecule type" value="Genomic_DNA"/>
</dbReference>
<keyword evidence="4" id="KW-0472">Membrane</keyword>
<keyword evidence="2" id="KW-0812">Transmembrane</keyword>
<name>J0XB64_9ACTO</name>
<evidence type="ECO:0000313" key="6">
    <source>
        <dbReference type="Proteomes" id="UP000004578"/>
    </source>
</evidence>
<evidence type="ECO:0000256" key="1">
    <source>
        <dbReference type="ARBA" id="ARBA00004141"/>
    </source>
</evidence>